<dbReference type="PROSITE" id="PS00061">
    <property type="entry name" value="ADH_SHORT"/>
    <property type="match status" value="1"/>
</dbReference>
<dbReference type="Pfam" id="PF00106">
    <property type="entry name" value="adh_short"/>
    <property type="match status" value="1"/>
</dbReference>
<comment type="similarity">
    <text evidence="1 3">Belongs to the short-chain dehydrogenases/reductases (SDR) family.</text>
</comment>
<evidence type="ECO:0000256" key="2">
    <source>
        <dbReference type="ARBA" id="ARBA00023002"/>
    </source>
</evidence>
<dbReference type="PRINTS" id="PR00080">
    <property type="entry name" value="SDRFAMILY"/>
</dbReference>
<accession>A0A1G6W7Z4</accession>
<evidence type="ECO:0000256" key="1">
    <source>
        <dbReference type="ARBA" id="ARBA00006484"/>
    </source>
</evidence>
<sequence length="326" mass="33659">MPAIPNAVTVITGASSGIGKATALAFAREGARLVLAARRPEALEDTARACQALGAEAIAIPTDVSDEAQVEALARAAIERFGRIDVWFNNVGTGVFGPYWEAASGLQRKVVEINLIGTMQGSAAALPHFLRQGGGVLINMCSMGGWSPTPFAASYAASKFGIRGFSASLRQELTGHPGIHVCAVFPALVDTPGLSRAANVSGRALDPKALYLTPEAVAEVVLRLVRRPRAEVSVGWPASAARLAYGLAPGLTETATGALIRAALRRARRVPRTEGAVARPIAKGTGTRSGKPVPHARGPSLGSLTLGGLGLLLGAELLSLALARRS</sequence>
<dbReference type="PANTHER" id="PTHR44196:SF1">
    <property type="entry name" value="DEHYDROGENASE_REDUCTASE SDR FAMILY MEMBER 7B"/>
    <property type="match status" value="1"/>
</dbReference>
<dbReference type="GO" id="GO:0016020">
    <property type="term" value="C:membrane"/>
    <property type="evidence" value="ECO:0007669"/>
    <property type="project" value="TreeGrafter"/>
</dbReference>
<dbReference type="RefSeq" id="WP_090663997.1">
    <property type="nucleotide sequence ID" value="NZ_FMZX01000010.1"/>
</dbReference>
<organism evidence="4 5">
    <name type="scientific">Belnapia rosea</name>
    <dbReference type="NCBI Taxonomy" id="938405"/>
    <lineage>
        <taxon>Bacteria</taxon>
        <taxon>Pseudomonadati</taxon>
        <taxon>Pseudomonadota</taxon>
        <taxon>Alphaproteobacteria</taxon>
        <taxon>Acetobacterales</taxon>
        <taxon>Roseomonadaceae</taxon>
        <taxon>Belnapia</taxon>
    </lineage>
</organism>
<name>A0A1G6W7Z4_9PROT</name>
<dbReference type="GO" id="GO:0016491">
    <property type="term" value="F:oxidoreductase activity"/>
    <property type="evidence" value="ECO:0007669"/>
    <property type="project" value="UniProtKB-KW"/>
</dbReference>
<reference evidence="4 5" key="1">
    <citation type="submission" date="2016-10" db="EMBL/GenBank/DDBJ databases">
        <authorList>
            <person name="de Groot N.N."/>
        </authorList>
    </citation>
    <scope>NUCLEOTIDE SEQUENCE [LARGE SCALE GENOMIC DNA]</scope>
    <source>
        <strain evidence="4 5">CPCC 100156</strain>
    </source>
</reference>
<dbReference type="Proteomes" id="UP000198925">
    <property type="component" value="Unassembled WGS sequence"/>
</dbReference>
<evidence type="ECO:0000256" key="3">
    <source>
        <dbReference type="RuleBase" id="RU000363"/>
    </source>
</evidence>
<evidence type="ECO:0000313" key="4">
    <source>
        <dbReference type="EMBL" id="SDD61951.1"/>
    </source>
</evidence>
<evidence type="ECO:0000313" key="5">
    <source>
        <dbReference type="Proteomes" id="UP000198925"/>
    </source>
</evidence>
<dbReference type="PANTHER" id="PTHR44196">
    <property type="entry name" value="DEHYDROGENASE/REDUCTASE SDR FAMILY MEMBER 7B"/>
    <property type="match status" value="1"/>
</dbReference>
<dbReference type="STRING" id="938405.SAMN02927895_01041"/>
<dbReference type="EMBL" id="FMZX01000010">
    <property type="protein sequence ID" value="SDD61951.1"/>
    <property type="molecule type" value="Genomic_DNA"/>
</dbReference>
<dbReference type="AlphaFoldDB" id="A0A1G6W7Z4"/>
<dbReference type="PRINTS" id="PR00081">
    <property type="entry name" value="GDHRDH"/>
</dbReference>
<keyword evidence="2" id="KW-0560">Oxidoreductase</keyword>
<keyword evidence="5" id="KW-1185">Reference proteome</keyword>
<dbReference type="InterPro" id="IPR002347">
    <property type="entry name" value="SDR_fam"/>
</dbReference>
<gene>
    <name evidence="4" type="ORF">SAMN04487779_1010101</name>
</gene>
<dbReference type="NCBIfam" id="NF004792">
    <property type="entry name" value="PRK06139.1"/>
    <property type="match status" value="1"/>
</dbReference>
<dbReference type="SUPFAM" id="SSF51735">
    <property type="entry name" value="NAD(P)-binding Rossmann-fold domains"/>
    <property type="match status" value="1"/>
</dbReference>
<dbReference type="InterPro" id="IPR020904">
    <property type="entry name" value="Sc_DH/Rdtase_CS"/>
</dbReference>
<protein>
    <submittedName>
        <fullName evidence="4">Short-chain dehydrogenase</fullName>
    </submittedName>
</protein>
<dbReference type="InterPro" id="IPR036291">
    <property type="entry name" value="NAD(P)-bd_dom_sf"/>
</dbReference>
<proteinExistence type="inferred from homology"/>
<dbReference type="Gene3D" id="3.40.50.720">
    <property type="entry name" value="NAD(P)-binding Rossmann-like Domain"/>
    <property type="match status" value="1"/>
</dbReference>